<sequence length="93" mass="10784">MDTNKKLDLLEVKQFKVFSVPYTHTQTHTHTRTSAHTGSQSRDLRQHVAKYPVSQVTLATPGKLEDKLRLFARQIRIFRGSIPLHPLLSWYKS</sequence>
<dbReference type="Proteomes" id="UP001469553">
    <property type="component" value="Unassembled WGS sequence"/>
</dbReference>
<gene>
    <name evidence="1" type="ORF">AMECASPLE_015341</name>
</gene>
<evidence type="ECO:0000313" key="2">
    <source>
        <dbReference type="Proteomes" id="UP001469553"/>
    </source>
</evidence>
<reference evidence="1 2" key="1">
    <citation type="submission" date="2021-06" db="EMBL/GenBank/DDBJ databases">
        <authorList>
            <person name="Palmer J.M."/>
        </authorList>
    </citation>
    <scope>NUCLEOTIDE SEQUENCE [LARGE SCALE GENOMIC DNA]</scope>
    <source>
        <strain evidence="1 2">AS_MEX2019</strain>
        <tissue evidence="1">Muscle</tissue>
    </source>
</reference>
<comment type="caution">
    <text evidence="1">The sequence shown here is derived from an EMBL/GenBank/DDBJ whole genome shotgun (WGS) entry which is preliminary data.</text>
</comment>
<dbReference type="EMBL" id="JAHRIP010019886">
    <property type="protein sequence ID" value="MEQ2287691.1"/>
    <property type="molecule type" value="Genomic_DNA"/>
</dbReference>
<name>A0ABV0Y1U1_9TELE</name>
<organism evidence="1 2">
    <name type="scientific">Ameca splendens</name>
    <dbReference type="NCBI Taxonomy" id="208324"/>
    <lineage>
        <taxon>Eukaryota</taxon>
        <taxon>Metazoa</taxon>
        <taxon>Chordata</taxon>
        <taxon>Craniata</taxon>
        <taxon>Vertebrata</taxon>
        <taxon>Euteleostomi</taxon>
        <taxon>Actinopterygii</taxon>
        <taxon>Neopterygii</taxon>
        <taxon>Teleostei</taxon>
        <taxon>Neoteleostei</taxon>
        <taxon>Acanthomorphata</taxon>
        <taxon>Ovalentaria</taxon>
        <taxon>Atherinomorphae</taxon>
        <taxon>Cyprinodontiformes</taxon>
        <taxon>Goodeidae</taxon>
        <taxon>Ameca</taxon>
    </lineage>
</organism>
<proteinExistence type="predicted"/>
<keyword evidence="2" id="KW-1185">Reference proteome</keyword>
<accession>A0ABV0Y1U1</accession>
<protein>
    <submittedName>
        <fullName evidence="1">Uncharacterized protein</fullName>
    </submittedName>
</protein>
<evidence type="ECO:0000313" key="1">
    <source>
        <dbReference type="EMBL" id="MEQ2287691.1"/>
    </source>
</evidence>